<dbReference type="InterPro" id="IPR009057">
    <property type="entry name" value="Homeodomain-like_sf"/>
</dbReference>
<keyword evidence="2" id="KW-0067">ATP-binding</keyword>
<dbReference type="SUPFAM" id="SSF52540">
    <property type="entry name" value="P-loop containing nucleoside triphosphate hydrolases"/>
    <property type="match status" value="1"/>
</dbReference>
<keyword evidence="5" id="KW-0597">Phosphoprotein</keyword>
<organism evidence="8 9">
    <name type="scientific">Desulfomonile tiedjei</name>
    <dbReference type="NCBI Taxonomy" id="2358"/>
    <lineage>
        <taxon>Bacteria</taxon>
        <taxon>Pseudomonadati</taxon>
        <taxon>Thermodesulfobacteriota</taxon>
        <taxon>Desulfomonilia</taxon>
        <taxon>Desulfomonilales</taxon>
        <taxon>Desulfomonilaceae</taxon>
        <taxon>Desulfomonile</taxon>
    </lineage>
</organism>
<dbReference type="PROSITE" id="PS00688">
    <property type="entry name" value="SIGMA54_INTERACT_3"/>
    <property type="match status" value="1"/>
</dbReference>
<keyword evidence="1" id="KW-0547">Nucleotide-binding</keyword>
<proteinExistence type="predicted"/>
<evidence type="ECO:0000256" key="4">
    <source>
        <dbReference type="ARBA" id="ARBA00023163"/>
    </source>
</evidence>
<evidence type="ECO:0000313" key="9">
    <source>
        <dbReference type="Proteomes" id="UP000807825"/>
    </source>
</evidence>
<dbReference type="InterPro" id="IPR027417">
    <property type="entry name" value="P-loop_NTPase"/>
</dbReference>
<name>A0A9D6V017_9BACT</name>
<evidence type="ECO:0000313" key="8">
    <source>
        <dbReference type="EMBL" id="MBI5248184.1"/>
    </source>
</evidence>
<dbReference type="PROSITE" id="PS00675">
    <property type="entry name" value="SIGMA54_INTERACT_1"/>
    <property type="match status" value="1"/>
</dbReference>
<dbReference type="InterPro" id="IPR011006">
    <property type="entry name" value="CheY-like_superfamily"/>
</dbReference>
<reference evidence="8" key="1">
    <citation type="submission" date="2020-07" db="EMBL/GenBank/DDBJ databases">
        <title>Huge and variable diversity of episymbiotic CPR bacteria and DPANN archaea in groundwater ecosystems.</title>
        <authorList>
            <person name="He C.Y."/>
            <person name="Keren R."/>
            <person name="Whittaker M."/>
            <person name="Farag I.F."/>
            <person name="Doudna J."/>
            <person name="Cate J.H.D."/>
            <person name="Banfield J.F."/>
        </authorList>
    </citation>
    <scope>NUCLEOTIDE SEQUENCE</scope>
    <source>
        <strain evidence="8">NC_groundwater_1664_Pr3_B-0.1um_52_9</strain>
    </source>
</reference>
<evidence type="ECO:0000256" key="1">
    <source>
        <dbReference type="ARBA" id="ARBA00022741"/>
    </source>
</evidence>
<evidence type="ECO:0000259" key="7">
    <source>
        <dbReference type="PROSITE" id="PS50110"/>
    </source>
</evidence>
<feature type="domain" description="Sigma-54 factor interaction" evidence="6">
    <location>
        <begin position="156"/>
        <end position="382"/>
    </location>
</feature>
<keyword evidence="4" id="KW-0804">Transcription</keyword>
<accession>A0A9D6V017</accession>
<dbReference type="Gene3D" id="1.10.8.60">
    <property type="match status" value="1"/>
</dbReference>
<dbReference type="Pfam" id="PF00158">
    <property type="entry name" value="Sigma54_activat"/>
    <property type="match status" value="1"/>
</dbReference>
<dbReference type="PROSITE" id="PS50110">
    <property type="entry name" value="RESPONSE_REGULATORY"/>
    <property type="match status" value="1"/>
</dbReference>
<dbReference type="PANTHER" id="PTHR32071">
    <property type="entry name" value="TRANSCRIPTIONAL REGULATORY PROTEIN"/>
    <property type="match status" value="1"/>
</dbReference>
<evidence type="ECO:0000259" key="6">
    <source>
        <dbReference type="PROSITE" id="PS50045"/>
    </source>
</evidence>
<feature type="modified residue" description="4-aspartylphosphate" evidence="5">
    <location>
        <position position="53"/>
    </location>
</feature>
<dbReference type="Pfam" id="PF02954">
    <property type="entry name" value="HTH_8"/>
    <property type="match status" value="1"/>
</dbReference>
<dbReference type="PRINTS" id="PR01590">
    <property type="entry name" value="HTHFIS"/>
</dbReference>
<dbReference type="InterPro" id="IPR002197">
    <property type="entry name" value="HTH_Fis"/>
</dbReference>
<dbReference type="Proteomes" id="UP000807825">
    <property type="component" value="Unassembled WGS sequence"/>
</dbReference>
<dbReference type="SUPFAM" id="SSF52172">
    <property type="entry name" value="CheY-like"/>
    <property type="match status" value="1"/>
</dbReference>
<dbReference type="SMART" id="SM00448">
    <property type="entry name" value="REC"/>
    <property type="match status" value="1"/>
</dbReference>
<dbReference type="InterPro" id="IPR058031">
    <property type="entry name" value="AAA_lid_NorR"/>
</dbReference>
<dbReference type="AlphaFoldDB" id="A0A9D6V017"/>
<dbReference type="Gene3D" id="3.40.50.300">
    <property type="entry name" value="P-loop containing nucleotide triphosphate hydrolases"/>
    <property type="match status" value="1"/>
</dbReference>
<dbReference type="FunFam" id="3.40.50.300:FF:000006">
    <property type="entry name" value="DNA-binding transcriptional regulator NtrC"/>
    <property type="match status" value="1"/>
</dbReference>
<dbReference type="SUPFAM" id="SSF46689">
    <property type="entry name" value="Homeodomain-like"/>
    <property type="match status" value="1"/>
</dbReference>
<dbReference type="InterPro" id="IPR025944">
    <property type="entry name" value="Sigma_54_int_dom_CS"/>
</dbReference>
<dbReference type="Pfam" id="PF00072">
    <property type="entry name" value="Response_reg"/>
    <property type="match status" value="1"/>
</dbReference>
<dbReference type="EMBL" id="JACRDE010000049">
    <property type="protein sequence ID" value="MBI5248184.1"/>
    <property type="molecule type" value="Genomic_DNA"/>
</dbReference>
<dbReference type="CDD" id="cd00009">
    <property type="entry name" value="AAA"/>
    <property type="match status" value="1"/>
</dbReference>
<dbReference type="InterPro" id="IPR003593">
    <property type="entry name" value="AAA+_ATPase"/>
</dbReference>
<dbReference type="Pfam" id="PF25601">
    <property type="entry name" value="AAA_lid_14"/>
    <property type="match status" value="1"/>
</dbReference>
<comment type="caution">
    <text evidence="8">The sequence shown here is derived from an EMBL/GenBank/DDBJ whole genome shotgun (WGS) entry which is preliminary data.</text>
</comment>
<dbReference type="GO" id="GO:0000160">
    <property type="term" value="P:phosphorelay signal transduction system"/>
    <property type="evidence" value="ECO:0007669"/>
    <property type="project" value="InterPro"/>
</dbReference>
<feature type="domain" description="Response regulatory" evidence="7">
    <location>
        <begin position="4"/>
        <end position="118"/>
    </location>
</feature>
<dbReference type="SMART" id="SM00382">
    <property type="entry name" value="AAA"/>
    <property type="match status" value="1"/>
</dbReference>
<evidence type="ECO:0000256" key="5">
    <source>
        <dbReference type="PROSITE-ProRule" id="PRU00169"/>
    </source>
</evidence>
<evidence type="ECO:0000256" key="3">
    <source>
        <dbReference type="ARBA" id="ARBA00023015"/>
    </source>
</evidence>
<dbReference type="PROSITE" id="PS50045">
    <property type="entry name" value="SIGMA54_INTERACT_4"/>
    <property type="match status" value="1"/>
</dbReference>
<dbReference type="GO" id="GO:0006355">
    <property type="term" value="P:regulation of DNA-templated transcription"/>
    <property type="evidence" value="ECO:0007669"/>
    <property type="project" value="InterPro"/>
</dbReference>
<dbReference type="InterPro" id="IPR001789">
    <property type="entry name" value="Sig_transdc_resp-reg_receiver"/>
</dbReference>
<dbReference type="Gene3D" id="3.40.50.2300">
    <property type="match status" value="1"/>
</dbReference>
<dbReference type="GO" id="GO:0043565">
    <property type="term" value="F:sequence-specific DNA binding"/>
    <property type="evidence" value="ECO:0007669"/>
    <property type="project" value="InterPro"/>
</dbReference>
<gene>
    <name evidence="8" type="ORF">HY912_01705</name>
</gene>
<evidence type="ECO:0000256" key="2">
    <source>
        <dbReference type="ARBA" id="ARBA00022840"/>
    </source>
</evidence>
<dbReference type="InterPro" id="IPR002078">
    <property type="entry name" value="Sigma_54_int"/>
</dbReference>
<dbReference type="GO" id="GO:0005524">
    <property type="term" value="F:ATP binding"/>
    <property type="evidence" value="ECO:0007669"/>
    <property type="project" value="UniProtKB-KW"/>
</dbReference>
<sequence>MAGTILIVDDDAQVVRHLEYLLRAEGYQVAGAHNAAEVRRTIRVFFPDVVLLDLKLPDADGLTLMTEIREIHPSARYLIMTAYGSIRSAVEATRLGASDYMTKPVDMDELLISLRNAMRERIRDEEVRLLRKAYRPPHTSRPTRPVSEQAIHDYPSEAMRSTLQKARQAAAGDSVVLLLGESGTGKDYLARFIHNHSSRADGPFFAINCAAVSPELAESELFGHEPGAFTGARGRKRGLLELAERGTLLLNEIGELSPELQAKLLTFLDTRSFTRVGGEVSIPVDARLIAATNRDLQKEVAEGRFRTDLFYRLNVLSIRVPLLCERVQDIPVLAREIIAQLVAEMDLSHIPEVDAASMTALANYSWPGNVRELRNVIERSLMLSSGGTMSVAALDLTECRTDWLYRLRFPENRSLNEVIEEAKRAVIVEALCRSAGKRQAAARLLGISRNALFHHMKSLGIDA</sequence>
<dbReference type="InterPro" id="IPR025662">
    <property type="entry name" value="Sigma_54_int_dom_ATP-bd_1"/>
</dbReference>
<keyword evidence="3" id="KW-0805">Transcription regulation</keyword>
<protein>
    <submittedName>
        <fullName evidence="8">Sigma-54-dependent Fis family transcriptional regulator</fullName>
    </submittedName>
</protein>
<dbReference type="Gene3D" id="1.10.10.60">
    <property type="entry name" value="Homeodomain-like"/>
    <property type="match status" value="1"/>
</dbReference>